<dbReference type="GO" id="GO:0031593">
    <property type="term" value="F:polyubiquitin modification-dependent protein binding"/>
    <property type="evidence" value="ECO:0007669"/>
    <property type="project" value="TreeGrafter"/>
</dbReference>
<evidence type="ECO:0000256" key="2">
    <source>
        <dbReference type="ARBA" id="ARBA00022786"/>
    </source>
</evidence>
<evidence type="ECO:0000256" key="1">
    <source>
        <dbReference type="ARBA" id="ARBA00006043"/>
    </source>
</evidence>
<organism evidence="6 7">
    <name type="scientific">Bursaphelenchus xylophilus</name>
    <name type="common">Pinewood nematode worm</name>
    <name type="synonym">Aphelenchoides xylophilus</name>
    <dbReference type="NCBI Taxonomy" id="6326"/>
    <lineage>
        <taxon>Eukaryota</taxon>
        <taxon>Metazoa</taxon>
        <taxon>Ecdysozoa</taxon>
        <taxon>Nematoda</taxon>
        <taxon>Chromadorea</taxon>
        <taxon>Rhabditida</taxon>
        <taxon>Tylenchina</taxon>
        <taxon>Tylenchomorpha</taxon>
        <taxon>Aphelenchoidea</taxon>
        <taxon>Aphelenchoididae</taxon>
        <taxon>Bursaphelenchus</taxon>
    </lineage>
</organism>
<dbReference type="Gene3D" id="3.10.330.10">
    <property type="match status" value="1"/>
</dbReference>
<dbReference type="GO" id="GO:0036503">
    <property type="term" value="P:ERAD pathway"/>
    <property type="evidence" value="ECO:0007669"/>
    <property type="project" value="TreeGrafter"/>
</dbReference>
<dbReference type="GO" id="GO:0034098">
    <property type="term" value="C:VCP-NPL4-UFD1 AAA ATPase complex"/>
    <property type="evidence" value="ECO:0007669"/>
    <property type="project" value="TreeGrafter"/>
</dbReference>
<keyword evidence="2" id="KW-0833">Ubl conjugation pathway</keyword>
<evidence type="ECO:0000313" key="6">
    <source>
        <dbReference type="Proteomes" id="UP000095284"/>
    </source>
</evidence>
<dbReference type="eggNOG" id="KOG1816">
    <property type="taxonomic scope" value="Eukaryota"/>
</dbReference>
<dbReference type="PANTHER" id="PTHR12555">
    <property type="entry name" value="UBIQUITIN FUSION DEGRADATON PROTEIN 1"/>
    <property type="match status" value="1"/>
</dbReference>
<dbReference type="Gene3D" id="2.40.40.50">
    <property type="entry name" value="Ubiquitin fusion degradation protein UFD1, N-terminal domain"/>
    <property type="match status" value="1"/>
</dbReference>
<dbReference type="AlphaFoldDB" id="A0A1I7RHY1"/>
<dbReference type="InterPro" id="IPR042299">
    <property type="entry name" value="Ufd1-like_Nn"/>
</dbReference>
<evidence type="ECO:0000313" key="7">
    <source>
        <dbReference type="WBParaSite" id="BXY_0031000.1"/>
    </source>
</evidence>
<feature type="domain" description="Ubiquitin fusion degradation protein UFD1 N-terminal subdomain 1" evidence="4">
    <location>
        <begin position="21"/>
        <end position="123"/>
    </location>
</feature>
<dbReference type="GO" id="GO:0006511">
    <property type="term" value="P:ubiquitin-dependent protein catabolic process"/>
    <property type="evidence" value="ECO:0007669"/>
    <property type="project" value="InterPro"/>
</dbReference>
<dbReference type="Pfam" id="PF24842">
    <property type="entry name" value="UFD1_N2"/>
    <property type="match status" value="1"/>
</dbReference>
<dbReference type="InterPro" id="IPR004854">
    <property type="entry name" value="Ufd1-like"/>
</dbReference>
<sequence>MFFGREFMGNFMGGLVGGRYQTRLRCYSAPYYQRADAKKIQEINYGGKILLPNSALDALIRLNIEYPMMFKLMSLDPAFQRTTHAGVLEFSAEEGKAYLPKWMMEQLKLDEGDMCLIEYTRLPSATYAKFKPQSTEFLNISNPKAVLEVELRKFACLTKGDIISVDYNDQVMDFKVMDLKPANAVTIIECDMNVEFDAPEGYVEPTYKPAQTEMPAAPVVQPKIKKDETFGGSGVRLDGKVSKSRTVSTSSAGPSRDSVEKAPEPEEQIAEVIPDESYRPGQLDFIRYAYKNRELLEKEIREKKREKVVPFGGNRLGGHTVNHFKAFEGSAQTLRGNR</sequence>
<protein>
    <submittedName>
        <fullName evidence="7">Ubiquitin fusion degradation protein 1 homolog</fullName>
    </submittedName>
</protein>
<reference evidence="7" key="1">
    <citation type="submission" date="2016-11" db="UniProtKB">
        <authorList>
            <consortium name="WormBaseParasite"/>
        </authorList>
    </citation>
    <scope>IDENTIFICATION</scope>
</reference>
<dbReference type="Pfam" id="PF03152">
    <property type="entry name" value="UFD1_N1"/>
    <property type="match status" value="1"/>
</dbReference>
<accession>A0A1I7RHY1</accession>
<evidence type="ECO:0000259" key="5">
    <source>
        <dbReference type="Pfam" id="PF24842"/>
    </source>
</evidence>
<dbReference type="InterPro" id="IPR055418">
    <property type="entry name" value="UFD1_N2"/>
</dbReference>
<name>A0A1I7RHY1_BURXY</name>
<dbReference type="PANTHER" id="PTHR12555:SF13">
    <property type="entry name" value="UBIQUITIN RECOGNITION FACTOR IN ER-ASSOCIATED DEGRADATION PROTEIN 1"/>
    <property type="match status" value="1"/>
</dbReference>
<proteinExistence type="inferred from homology"/>
<dbReference type="FunFam" id="3.10.330.10:FF:000002">
    <property type="entry name" value="ubiquitin fusion degradation protein 1 homolog"/>
    <property type="match status" value="1"/>
</dbReference>
<evidence type="ECO:0000256" key="3">
    <source>
        <dbReference type="SAM" id="MobiDB-lite"/>
    </source>
</evidence>
<feature type="domain" description="Ubiquitin fusion degradation protein UFD1 N-terminal subdomain 2" evidence="5">
    <location>
        <begin position="125"/>
        <end position="199"/>
    </location>
</feature>
<dbReference type="WBParaSite" id="BXY_0031000.1">
    <property type="protein sequence ID" value="BXY_0031000.1"/>
    <property type="gene ID" value="BXY_0031000"/>
</dbReference>
<evidence type="ECO:0000259" key="4">
    <source>
        <dbReference type="Pfam" id="PF03152"/>
    </source>
</evidence>
<dbReference type="InterPro" id="IPR055417">
    <property type="entry name" value="UFD1_N1"/>
</dbReference>
<comment type="similarity">
    <text evidence="1">Belongs to the UFD1 family.</text>
</comment>
<dbReference type="Proteomes" id="UP000095284">
    <property type="component" value="Unplaced"/>
</dbReference>
<feature type="region of interest" description="Disordered" evidence="3">
    <location>
        <begin position="230"/>
        <end position="266"/>
    </location>
</feature>